<dbReference type="Pfam" id="PF03480">
    <property type="entry name" value="DctP"/>
    <property type="match status" value="1"/>
</dbReference>
<name>A0ABU9TND5_9GAMM</name>
<evidence type="ECO:0000313" key="3">
    <source>
        <dbReference type="Proteomes" id="UP001449225"/>
    </source>
</evidence>
<comment type="caution">
    <text evidence="2">The sequence shown here is derived from an EMBL/GenBank/DDBJ whole genome shotgun (WGS) entry which is preliminary data.</text>
</comment>
<dbReference type="Gene3D" id="3.40.190.10">
    <property type="entry name" value="Periplasmic binding protein-like II"/>
    <property type="match status" value="1"/>
</dbReference>
<keyword evidence="1" id="KW-0732">Signal</keyword>
<evidence type="ECO:0000256" key="1">
    <source>
        <dbReference type="ARBA" id="ARBA00022729"/>
    </source>
</evidence>
<keyword evidence="3" id="KW-1185">Reference proteome</keyword>
<dbReference type="PANTHER" id="PTHR33376">
    <property type="match status" value="1"/>
</dbReference>
<dbReference type="InterPro" id="IPR018389">
    <property type="entry name" value="DctP_fam"/>
</dbReference>
<organism evidence="2 3">
    <name type="scientific">Neptuniibacter pectenicola</name>
    <dbReference type="NCBI Taxonomy" id="1806669"/>
    <lineage>
        <taxon>Bacteria</taxon>
        <taxon>Pseudomonadati</taxon>
        <taxon>Pseudomonadota</taxon>
        <taxon>Gammaproteobacteria</taxon>
        <taxon>Oceanospirillales</taxon>
        <taxon>Oceanospirillaceae</taxon>
        <taxon>Neptuniibacter</taxon>
    </lineage>
</organism>
<dbReference type="PIRSF" id="PIRSF039026">
    <property type="entry name" value="SiaP"/>
    <property type="match status" value="1"/>
</dbReference>
<protein>
    <submittedName>
        <fullName evidence="2">TRAP transporter substrate-binding protein</fullName>
    </submittedName>
</protein>
<dbReference type="EMBL" id="JBBMRA010000001">
    <property type="protein sequence ID" value="MEM5535225.1"/>
    <property type="molecule type" value="Genomic_DNA"/>
</dbReference>
<dbReference type="RefSeq" id="WP_342853589.1">
    <property type="nucleotide sequence ID" value="NZ_JBBMRA010000001.1"/>
</dbReference>
<evidence type="ECO:0000313" key="2">
    <source>
        <dbReference type="EMBL" id="MEM5535225.1"/>
    </source>
</evidence>
<proteinExistence type="predicted"/>
<dbReference type="Gene3D" id="3.40.190.170">
    <property type="entry name" value="Bacterial extracellular solute-binding protein, family 7"/>
    <property type="match status" value="1"/>
</dbReference>
<dbReference type="PANTHER" id="PTHR33376:SF5">
    <property type="entry name" value="EXTRACYTOPLASMIC SOLUTE RECEPTOR PROTEIN"/>
    <property type="match status" value="1"/>
</dbReference>
<reference evidence="2 3" key="1">
    <citation type="submission" date="2024-03" db="EMBL/GenBank/DDBJ databases">
        <title>Community enrichment and isolation of bacterial strains for fucoidan degradation.</title>
        <authorList>
            <person name="Sichert A."/>
        </authorList>
    </citation>
    <scope>NUCLEOTIDE SEQUENCE [LARGE SCALE GENOMIC DNA]</scope>
    <source>
        <strain evidence="2 3">AS76</strain>
    </source>
</reference>
<dbReference type="NCBIfam" id="NF037995">
    <property type="entry name" value="TRAP_S1"/>
    <property type="match status" value="1"/>
</dbReference>
<gene>
    <name evidence="2" type="ORF">WNY58_02355</name>
</gene>
<dbReference type="Proteomes" id="UP001449225">
    <property type="component" value="Unassembled WGS sequence"/>
</dbReference>
<dbReference type="InterPro" id="IPR026289">
    <property type="entry name" value="SBP_TakP-like"/>
</dbReference>
<sequence length="339" mass="38067">MALPSQADDKVYHLKLAETWGANTPLLGDTTKRLAYLAKTLSNGRLHIRIDSSNKHKAPFGVFDMVRAGQYDIGHSASYYWKGKLPNSLYFTTMPFGMTAPEQYGWFYYGDGQSLMNEVYEPFGIYSFPGGNTGVQMGGWFQKEINSLADVQGLKIRIPGFAGEIWAKLGAKPVNIAPGDLYTSLERRTIDAVEWIGPSLDIQMGFHKIAPFYYTGWHEPASELQFLVNKKAFARLPADLQQILTTAMRVVAYDMYIHFQHESAVNWANMKREYPAIQVKSFPKDVINAMQAANSALLAAHAEKDPLAKRIQHSQASYMAKARAWTEIADQAYLNSMSE</sequence>
<accession>A0ABU9TND5</accession>
<dbReference type="InterPro" id="IPR038404">
    <property type="entry name" value="TRAP_DctP_sf"/>
</dbReference>